<dbReference type="RefSeq" id="WP_184661692.1">
    <property type="nucleotide sequence ID" value="NZ_CP031518.1"/>
</dbReference>
<keyword evidence="3" id="KW-1185">Reference proteome</keyword>
<feature type="transmembrane region" description="Helical" evidence="1">
    <location>
        <begin position="36"/>
        <end position="53"/>
    </location>
</feature>
<dbReference type="AlphaFoldDB" id="A0A7W8GBV3"/>
<comment type="caution">
    <text evidence="2">The sequence shown here is derived from an EMBL/GenBank/DDBJ whole genome shotgun (WGS) entry which is preliminary data.</text>
</comment>
<name>A0A7W8GBV3_9SPIR</name>
<dbReference type="EMBL" id="JACHFQ010000011">
    <property type="protein sequence ID" value="MBB5227442.1"/>
    <property type="molecule type" value="Genomic_DNA"/>
</dbReference>
<gene>
    <name evidence="2" type="ORF">HNP76_002842</name>
</gene>
<keyword evidence="1" id="KW-0812">Transmembrane</keyword>
<proteinExistence type="predicted"/>
<organism evidence="2 3">
    <name type="scientific">Treponema ruminis</name>
    <dbReference type="NCBI Taxonomy" id="744515"/>
    <lineage>
        <taxon>Bacteria</taxon>
        <taxon>Pseudomonadati</taxon>
        <taxon>Spirochaetota</taxon>
        <taxon>Spirochaetia</taxon>
        <taxon>Spirochaetales</taxon>
        <taxon>Treponemataceae</taxon>
        <taxon>Treponema</taxon>
    </lineage>
</organism>
<keyword evidence="1" id="KW-0472">Membrane</keyword>
<evidence type="ECO:0000256" key="1">
    <source>
        <dbReference type="SAM" id="Phobius"/>
    </source>
</evidence>
<evidence type="ECO:0000313" key="2">
    <source>
        <dbReference type="EMBL" id="MBB5227442.1"/>
    </source>
</evidence>
<keyword evidence="1" id="KW-1133">Transmembrane helix</keyword>
<dbReference type="Proteomes" id="UP000518887">
    <property type="component" value="Unassembled WGS sequence"/>
</dbReference>
<evidence type="ECO:0000313" key="3">
    <source>
        <dbReference type="Proteomes" id="UP000518887"/>
    </source>
</evidence>
<reference evidence="2 3" key="1">
    <citation type="submission" date="2020-08" db="EMBL/GenBank/DDBJ databases">
        <title>Genomic Encyclopedia of Type Strains, Phase IV (KMG-IV): sequencing the most valuable type-strain genomes for metagenomic binning, comparative biology and taxonomic classification.</title>
        <authorList>
            <person name="Goeker M."/>
        </authorList>
    </citation>
    <scope>NUCLEOTIDE SEQUENCE [LARGE SCALE GENOMIC DNA]</scope>
    <source>
        <strain evidence="2 3">DSM 103462</strain>
    </source>
</reference>
<protein>
    <submittedName>
        <fullName evidence="2">Uncharacterized protein</fullName>
    </submittedName>
</protein>
<sequence length="69" mass="7898">MLKKRLLLKLTSVKNQLTYWSCFLISYIVIKNKVDFYGIALALCGVILSYFAVSEVQKHLEAKKGDKSE</sequence>
<accession>A0A7W8GBV3</accession>